<protein>
    <submittedName>
        <fullName evidence="3">DUF190 domain-containing protein</fullName>
    </submittedName>
</protein>
<name>A0ABY9R4T9_9BACT</name>
<keyword evidence="4" id="KW-1185">Reference proteome</keyword>
<dbReference type="Pfam" id="PF02641">
    <property type="entry name" value="DUF190"/>
    <property type="match status" value="1"/>
</dbReference>
<evidence type="ECO:0000256" key="1">
    <source>
        <dbReference type="ARBA" id="ARBA00010554"/>
    </source>
</evidence>
<feature type="compositionally biased region" description="Polar residues" evidence="2">
    <location>
        <begin position="126"/>
        <end position="136"/>
    </location>
</feature>
<proteinExistence type="inferred from homology"/>
<dbReference type="Gene3D" id="3.30.70.120">
    <property type="match status" value="1"/>
</dbReference>
<evidence type="ECO:0000313" key="3">
    <source>
        <dbReference type="EMBL" id="WMW66033.1"/>
    </source>
</evidence>
<evidence type="ECO:0000256" key="2">
    <source>
        <dbReference type="SAM" id="MobiDB-lite"/>
    </source>
</evidence>
<dbReference type="Proteomes" id="UP001180616">
    <property type="component" value="Chromosome"/>
</dbReference>
<organism evidence="3 4">
    <name type="scientific">Nitratidesulfovibrio liaohensis</name>
    <dbReference type="NCBI Taxonomy" id="2604158"/>
    <lineage>
        <taxon>Bacteria</taxon>
        <taxon>Pseudomonadati</taxon>
        <taxon>Thermodesulfobacteriota</taxon>
        <taxon>Desulfovibrionia</taxon>
        <taxon>Desulfovibrionales</taxon>
        <taxon>Desulfovibrionaceae</taxon>
        <taxon>Nitratidesulfovibrio</taxon>
    </lineage>
</organism>
<feature type="region of interest" description="Disordered" evidence="2">
    <location>
        <begin position="111"/>
        <end position="143"/>
    </location>
</feature>
<dbReference type="EMBL" id="CP133659">
    <property type="protein sequence ID" value="WMW66033.1"/>
    <property type="molecule type" value="Genomic_DNA"/>
</dbReference>
<sequence>MRIISGDALRLRIYIGERDTHKGRALHDVILESARREGLAGGTVFRGLAGFGANSVVHTARVLRLSEDLPIVVEIIDDAPKIEAFLPRVEALLAEGLVTVDPVRVLLYRHGPGKEAPQDTHAAPHSGTSDQDNCSQDSDKQAL</sequence>
<accession>A0ABY9R4T9</accession>
<gene>
    <name evidence="3" type="ORF">KPS_000580</name>
</gene>
<comment type="similarity">
    <text evidence="1">Belongs to the UPF0166 family.</text>
</comment>
<dbReference type="InterPro" id="IPR015867">
    <property type="entry name" value="N-reg_PII/ATP_PRibTrfase_C"/>
</dbReference>
<dbReference type="InterPro" id="IPR011322">
    <property type="entry name" value="N-reg_PII-like_a/b"/>
</dbReference>
<dbReference type="RefSeq" id="WP_309541954.1">
    <property type="nucleotide sequence ID" value="NZ_CP133659.1"/>
</dbReference>
<dbReference type="SUPFAM" id="SSF54913">
    <property type="entry name" value="GlnB-like"/>
    <property type="match status" value="1"/>
</dbReference>
<dbReference type="InterPro" id="IPR003793">
    <property type="entry name" value="UPF0166"/>
</dbReference>
<dbReference type="PANTHER" id="PTHR35983:SF1">
    <property type="entry name" value="UPF0166 PROTEIN TM_0021"/>
    <property type="match status" value="1"/>
</dbReference>
<reference evidence="3" key="1">
    <citation type="submission" date="2023-09" db="EMBL/GenBank/DDBJ databases">
        <authorList>
            <consortium name="CW5 consortium"/>
            <person name="Lu C.-W."/>
        </authorList>
    </citation>
    <scope>NUCLEOTIDE SEQUENCE</scope>
    <source>
        <strain evidence="3">KPS</strain>
    </source>
</reference>
<dbReference type="PANTHER" id="PTHR35983">
    <property type="entry name" value="UPF0166 PROTEIN TM_0021"/>
    <property type="match status" value="1"/>
</dbReference>
<evidence type="ECO:0000313" key="4">
    <source>
        <dbReference type="Proteomes" id="UP001180616"/>
    </source>
</evidence>